<reference evidence="1 2" key="1">
    <citation type="journal article" date="2007" name="Archaea">
        <title>The genome of Hyperthermus butylicus: a sulfur-reducing, peptide fermenting, neutrophilic Crenarchaeote growing up to 108 degrees C.</title>
        <authorList>
            <person name="Brugger K."/>
            <person name="Chen L."/>
            <person name="Stark M."/>
            <person name="Zibat A."/>
            <person name="Redder P."/>
            <person name="Ruepp A."/>
            <person name="Awayez M."/>
            <person name="She Q."/>
            <person name="Garrett R.A."/>
            <person name="Klenk H.P."/>
        </authorList>
    </citation>
    <scope>NUCLEOTIDE SEQUENCE [LARGE SCALE GENOMIC DNA]</scope>
    <source>
        <strain evidence="2">DSM 5456 / JCM 9403 / PLM1-5</strain>
    </source>
</reference>
<dbReference type="EMBL" id="CP000493">
    <property type="protein sequence ID" value="ABM81129.1"/>
    <property type="molecule type" value="Genomic_DNA"/>
</dbReference>
<accession>A2BMB8</accession>
<dbReference type="Proteomes" id="UP000002593">
    <property type="component" value="Chromosome"/>
</dbReference>
<dbReference type="EnsemblBacteria" id="ABM81129">
    <property type="protein sequence ID" value="ABM81129"/>
    <property type="gene ID" value="Hbut_1299"/>
</dbReference>
<sequence>MTRAVRAIRVFFNTYYEESAEKILSALKSLGYDLRVERSRVVPELYYVDVRVEDNLEEAKKTVEEVIRRAADDTVFGIKVYVVDASR</sequence>
<dbReference type="eggNOG" id="arCOG06081">
    <property type="taxonomic scope" value="Archaea"/>
</dbReference>
<keyword evidence="2" id="KW-1185">Reference proteome</keyword>
<dbReference type="AlphaFoldDB" id="A2BMB8"/>
<evidence type="ECO:0000313" key="2">
    <source>
        <dbReference type="Proteomes" id="UP000002593"/>
    </source>
</evidence>
<protein>
    <submittedName>
        <fullName evidence="1">Uncharacterized protein</fullName>
    </submittedName>
</protein>
<evidence type="ECO:0000313" key="1">
    <source>
        <dbReference type="EMBL" id="ABM81129.1"/>
    </source>
</evidence>
<proteinExistence type="predicted"/>
<dbReference type="KEGG" id="hbu:Hbut_1299"/>
<dbReference type="HOGENOM" id="CLU_2476149_0_0_2"/>
<name>A2BMB8_HYPBU</name>
<gene>
    <name evidence="1" type="ordered locus">Hbut_1299</name>
</gene>
<dbReference type="RefSeq" id="WP_011822447.1">
    <property type="nucleotide sequence ID" value="NC_008818.1"/>
</dbReference>
<dbReference type="OrthoDB" id="15379at2157"/>
<dbReference type="GeneID" id="4781518"/>
<organism evidence="1 2">
    <name type="scientific">Hyperthermus butylicus (strain DSM 5456 / JCM 9403 / PLM1-5)</name>
    <dbReference type="NCBI Taxonomy" id="415426"/>
    <lineage>
        <taxon>Archaea</taxon>
        <taxon>Thermoproteota</taxon>
        <taxon>Thermoprotei</taxon>
        <taxon>Desulfurococcales</taxon>
        <taxon>Pyrodictiaceae</taxon>
        <taxon>Hyperthermus</taxon>
    </lineage>
</organism>